<accession>A0A0G0Q2S5</accession>
<organism evidence="2 3">
    <name type="scientific">Candidatus Gottesmanbacteria bacterium GW2011_GWC2_39_8</name>
    <dbReference type="NCBI Taxonomy" id="1618450"/>
    <lineage>
        <taxon>Bacteria</taxon>
        <taxon>Candidatus Gottesmaniibacteriota</taxon>
    </lineage>
</organism>
<dbReference type="Proteomes" id="UP000034539">
    <property type="component" value="Unassembled WGS sequence"/>
</dbReference>
<comment type="caution">
    <text evidence="2">The sequence shown here is derived from an EMBL/GenBank/DDBJ whole genome shotgun (WGS) entry which is preliminary data.</text>
</comment>
<dbReference type="EMBL" id="LBXN01000064">
    <property type="protein sequence ID" value="KKR31656.1"/>
    <property type="molecule type" value="Genomic_DNA"/>
</dbReference>
<keyword evidence="1" id="KW-0812">Transmembrane</keyword>
<evidence type="ECO:0000313" key="2">
    <source>
        <dbReference type="EMBL" id="KKR31656.1"/>
    </source>
</evidence>
<reference evidence="2 3" key="1">
    <citation type="journal article" date="2015" name="Nature">
        <title>rRNA introns, odd ribosomes, and small enigmatic genomes across a large radiation of phyla.</title>
        <authorList>
            <person name="Brown C.T."/>
            <person name="Hug L.A."/>
            <person name="Thomas B.C."/>
            <person name="Sharon I."/>
            <person name="Castelle C.J."/>
            <person name="Singh A."/>
            <person name="Wilkins M.J."/>
            <person name="Williams K.H."/>
            <person name="Banfield J.F."/>
        </authorList>
    </citation>
    <scope>NUCLEOTIDE SEQUENCE [LARGE SCALE GENOMIC DNA]</scope>
</reference>
<name>A0A0G0Q2S5_9BACT</name>
<keyword evidence="1" id="KW-1133">Transmembrane helix</keyword>
<proteinExistence type="predicted"/>
<protein>
    <submittedName>
        <fullName evidence="2">Uncharacterized protein</fullName>
    </submittedName>
</protein>
<dbReference type="AlphaFoldDB" id="A0A0G0Q2S5"/>
<gene>
    <name evidence="2" type="ORF">UT63_C0064G0038</name>
</gene>
<sequence>MNIFHKYKWVWTVIVVIASFALLASSLFPLLYLK</sequence>
<keyword evidence="1" id="KW-0472">Membrane</keyword>
<evidence type="ECO:0000313" key="3">
    <source>
        <dbReference type="Proteomes" id="UP000034539"/>
    </source>
</evidence>
<evidence type="ECO:0000256" key="1">
    <source>
        <dbReference type="SAM" id="Phobius"/>
    </source>
</evidence>
<feature type="transmembrane region" description="Helical" evidence="1">
    <location>
        <begin position="9"/>
        <end position="32"/>
    </location>
</feature>